<dbReference type="Gene3D" id="1.10.260.40">
    <property type="entry name" value="lambda repressor-like DNA-binding domains"/>
    <property type="match status" value="1"/>
</dbReference>
<dbReference type="EMBL" id="JADSJP010000011">
    <property type="protein sequence ID" value="MBG2879286.1"/>
    <property type="molecule type" value="Genomic_DNA"/>
</dbReference>
<dbReference type="SUPFAM" id="SSF47413">
    <property type="entry name" value="lambda repressor-like DNA-binding domains"/>
    <property type="match status" value="1"/>
</dbReference>
<dbReference type="Proteomes" id="UP000614721">
    <property type="component" value="Unassembled WGS sequence"/>
</dbReference>
<name>A0ABS0IUE6_9GAMM</name>
<comment type="caution">
    <text evidence="1">The sequence shown here is derived from an EMBL/GenBank/DDBJ whole genome shotgun (WGS) entry which is preliminary data.</text>
</comment>
<organism evidence="1 2">
    <name type="scientific">Proteus alimentorum</name>
    <dbReference type="NCBI Taxonomy" id="1973495"/>
    <lineage>
        <taxon>Bacteria</taxon>
        <taxon>Pseudomonadati</taxon>
        <taxon>Pseudomonadota</taxon>
        <taxon>Gammaproteobacteria</taxon>
        <taxon>Enterobacterales</taxon>
        <taxon>Morganellaceae</taxon>
        <taxon>Proteus</taxon>
    </lineage>
</organism>
<keyword evidence="2" id="KW-1185">Reference proteome</keyword>
<dbReference type="InterPro" id="IPR010982">
    <property type="entry name" value="Lambda_DNA-bd_dom_sf"/>
</dbReference>
<gene>
    <name evidence="1" type="ORF">I4902_08400</name>
</gene>
<evidence type="ECO:0000313" key="2">
    <source>
        <dbReference type="Proteomes" id="UP000614721"/>
    </source>
</evidence>
<proteinExistence type="predicted"/>
<dbReference type="RefSeq" id="WP_196566950.1">
    <property type="nucleotide sequence ID" value="NZ_JADRYY010000009.1"/>
</dbReference>
<dbReference type="Pfam" id="PF14549">
    <property type="entry name" value="P22_Cro"/>
    <property type="match status" value="1"/>
</dbReference>
<protein>
    <submittedName>
        <fullName evidence="1">Helix-turn-helix domain-containing protein</fullName>
    </submittedName>
</protein>
<evidence type="ECO:0000313" key="1">
    <source>
        <dbReference type="EMBL" id="MBG2879286.1"/>
    </source>
</evidence>
<accession>A0ABS0IUE6</accession>
<sequence length="61" mass="7061">MFKNDVVKYFGSQRAVAKKLDVSDTAVHYWKNVIPEKAALKLSRITDGKLKYQPELYNKSE</sequence>
<reference evidence="1 2" key="1">
    <citation type="submission" date="2020-11" db="EMBL/GenBank/DDBJ databases">
        <title>Enhanced detection system for hospital associated transmission using whole genome sequencing surveillance.</title>
        <authorList>
            <person name="Harrison L.H."/>
            <person name="Van Tyne D."/>
            <person name="Marsh J.W."/>
            <person name="Griffith M.P."/>
            <person name="Snyder D.J."/>
            <person name="Cooper V.S."/>
            <person name="Mustapha M."/>
        </authorList>
    </citation>
    <scope>NUCLEOTIDE SEQUENCE [LARGE SCALE GENOMIC DNA]</scope>
    <source>
        <strain evidence="1 2">PR00075</strain>
    </source>
</reference>